<proteinExistence type="predicted"/>
<feature type="non-terminal residue" evidence="3">
    <location>
        <position position="274"/>
    </location>
</feature>
<dbReference type="PROSITE" id="PS51272">
    <property type="entry name" value="SLH"/>
    <property type="match status" value="2"/>
</dbReference>
<dbReference type="AlphaFoldDB" id="A0A382R0D1"/>
<reference evidence="3" key="1">
    <citation type="submission" date="2018-05" db="EMBL/GenBank/DDBJ databases">
        <authorList>
            <person name="Lanie J.A."/>
            <person name="Ng W.-L."/>
            <person name="Kazmierczak K.M."/>
            <person name="Andrzejewski T.M."/>
            <person name="Davidsen T.M."/>
            <person name="Wayne K.J."/>
            <person name="Tettelin H."/>
            <person name="Glass J.I."/>
            <person name="Rusch D."/>
            <person name="Podicherti R."/>
            <person name="Tsui H.-C.T."/>
            <person name="Winkler M.E."/>
        </authorList>
    </citation>
    <scope>NUCLEOTIDE SEQUENCE</scope>
</reference>
<sequence>MLTNFRKRTALLLSLAVVCATVALVPQAANAGASKVPNAGTPLSTPADPYTAPASTTTNKTCPGTSAPAAGFTDTTATDVDCIKMYGITTGKTATTYDPSGTISRQDMARFIHRMFVPTGMAAAGATAIPAFTDMPPGADAVAAINALASHGITTGTTATTFSPDDLVTRDQMALFMFRFAQLVRPYDNSAAVSPGLTMSIATGAYNYSDIATQSFEAMEAIIGLYNLGALGEACVAAPVDTTATCGTTYRPTENITRLEMAQMLVGVLNHTNA</sequence>
<evidence type="ECO:0000256" key="1">
    <source>
        <dbReference type="SAM" id="MobiDB-lite"/>
    </source>
</evidence>
<dbReference type="InterPro" id="IPR001119">
    <property type="entry name" value="SLH_dom"/>
</dbReference>
<name>A0A382R0D1_9ZZZZ</name>
<organism evidence="3">
    <name type="scientific">marine metagenome</name>
    <dbReference type="NCBI Taxonomy" id="408172"/>
    <lineage>
        <taxon>unclassified sequences</taxon>
        <taxon>metagenomes</taxon>
        <taxon>ecological metagenomes</taxon>
    </lineage>
</organism>
<protein>
    <recommendedName>
        <fullName evidence="2">SLH domain-containing protein</fullName>
    </recommendedName>
</protein>
<evidence type="ECO:0000313" key="3">
    <source>
        <dbReference type="EMBL" id="SVC90612.1"/>
    </source>
</evidence>
<dbReference type="Pfam" id="PF00395">
    <property type="entry name" value="SLH"/>
    <property type="match status" value="1"/>
</dbReference>
<dbReference type="EMBL" id="UINC01117879">
    <property type="protein sequence ID" value="SVC90612.1"/>
    <property type="molecule type" value="Genomic_DNA"/>
</dbReference>
<feature type="region of interest" description="Disordered" evidence="1">
    <location>
        <begin position="31"/>
        <end position="61"/>
    </location>
</feature>
<accession>A0A382R0D1</accession>
<feature type="domain" description="SLH" evidence="2">
    <location>
        <begin position="128"/>
        <end position="191"/>
    </location>
</feature>
<gene>
    <name evidence="3" type="ORF">METZ01_LOCUS343466</name>
</gene>
<feature type="domain" description="SLH" evidence="2">
    <location>
        <begin position="205"/>
        <end position="274"/>
    </location>
</feature>
<evidence type="ECO:0000259" key="2">
    <source>
        <dbReference type="PROSITE" id="PS51272"/>
    </source>
</evidence>